<dbReference type="CDD" id="cd03250">
    <property type="entry name" value="ABCC_MRP_domain1"/>
    <property type="match status" value="1"/>
</dbReference>
<comment type="caution">
    <text evidence="12">The sequence shown here is derived from an EMBL/GenBank/DDBJ whole genome shotgun (WGS) entry which is preliminary data.</text>
</comment>
<dbReference type="InterPro" id="IPR003593">
    <property type="entry name" value="AAA+_ATPase"/>
</dbReference>
<dbReference type="InterPro" id="IPR027417">
    <property type="entry name" value="P-loop_NTPase"/>
</dbReference>
<keyword evidence="3 9" id="KW-0812">Transmembrane</keyword>
<dbReference type="CDD" id="cd18604">
    <property type="entry name" value="ABC_6TM_VMR1_D2_like"/>
    <property type="match status" value="1"/>
</dbReference>
<evidence type="ECO:0000259" key="10">
    <source>
        <dbReference type="PROSITE" id="PS50893"/>
    </source>
</evidence>
<dbReference type="Gene3D" id="1.20.1560.10">
    <property type="entry name" value="ABC transporter type 1, transmembrane domain"/>
    <property type="match status" value="2"/>
</dbReference>
<feature type="transmembrane region" description="Helical" evidence="9">
    <location>
        <begin position="104"/>
        <end position="122"/>
    </location>
</feature>
<dbReference type="Proteomes" id="UP001211907">
    <property type="component" value="Unassembled WGS sequence"/>
</dbReference>
<feature type="transmembrane region" description="Helical" evidence="9">
    <location>
        <begin position="317"/>
        <end position="334"/>
    </location>
</feature>
<evidence type="ECO:0000256" key="7">
    <source>
        <dbReference type="ARBA" id="ARBA00022989"/>
    </source>
</evidence>
<feature type="transmembrane region" description="Helical" evidence="9">
    <location>
        <begin position="449"/>
        <end position="472"/>
    </location>
</feature>
<dbReference type="PANTHER" id="PTHR24223:SF353">
    <property type="entry name" value="ABC TRANSPORTER ATP-BINDING PROTEIN_PERMEASE VMR1-RELATED"/>
    <property type="match status" value="1"/>
</dbReference>
<dbReference type="GO" id="GO:0005524">
    <property type="term" value="F:ATP binding"/>
    <property type="evidence" value="ECO:0007669"/>
    <property type="project" value="UniProtKB-KW"/>
</dbReference>
<feature type="domain" description="ABC transporter" evidence="10">
    <location>
        <begin position="692"/>
        <end position="905"/>
    </location>
</feature>
<evidence type="ECO:0000256" key="2">
    <source>
        <dbReference type="ARBA" id="ARBA00022448"/>
    </source>
</evidence>
<keyword evidence="6" id="KW-0067">ATP-binding</keyword>
<sequence>MASLLTPASYEPTSCLGQICSDRAVHSSLALVFLLMFVCIPAARNFLGHKRPSESIDSEARIPLIASFSASDADWIVDNDGVGDNVIRDVDDSIASASNETSSVLISFLLVFATVPAALTVANWSVCLLSVAQLVIALVIFVVYSGDIQGNTSDISVQLTKRHYKLILLRLSIFYIISASFWVFMFVVAWPQLKGGRLSVVAAAVLATGGYLMAAIGFLIHASIKTKRIHRAPVDGKIPSPELDASLFSLLTFSWFDPLMAHGYKTDVVFNDLWDINPSEKIDVNMAFYKQIQTNFPGTALLTSIWLINRIALLRQFTLVILSTLLYFSGPFFLNRILTFVTNRGTKDNNEPVCVAYVYVVGIVATLLSRFALEAQINLSARKIGLRVRNTLSGLIYLKSLKRVSKLSMMENDMKDGGSAAKKKDGGTSASIGKIVNLMSVDASSVGDWIGVIYTPFITFIQIVLCVLSLLFVLGWPAISGVVMMVILMFSGAPLANSINKSFTLVKKTKDNRTNAMNELLQGIKIIKLFAWEKQFSNNITRLRDLELKELLRCTILMSMNRVLWVSAPILTTFVTLGTYTKIAGKDLDATTAFTALALFNLLRGPLQVFPDTLVSLLDVWVSVNRIKEFLLEDELDRFATETAANGRKMVLKDATFEWPAEKKTGSDALVAPKGMLLTRIWHGLFKRHPQIPAEPAPTVLVEQSFKLTDISIEFPESKLTVVVGATGSGKTSLILSLLGETTRFSGTCECASSVAYVSQTAWLTNATIRENILFGTSWDPVRYRRVIQACALVKDFELLNGGDMTEVGEKGINLSGGQKQRISLARAAYSRSIAVDAPTARHLFEQCVLGLMSNRTRILVTNAVGLTIPCADHLVMIEGGCVFLQGSVEFVVKSLKSQSEVSSSPFSDGVGAMAQLILSERKKFLSNPLFNSLAASVLFLENLDKNPEAPVYTLENDGVGSKLTDDETMESGNVKWEVYGFYIWAMGGIPFLLLLLGGYSLNHGLAVLQDFIISWWSNEYKKKPLFEASVYLPEYSQVLETVFPSYIWTATNGTESGERGDSATNYYLTLYGIVGAFCMLAILGRLLILNYGVIRAGRAVHAVMLKKILKTPLRYFEVTPLGRIMNRFTKDIASVDREVGTSTGNTVYNVVAVTFVVGSIMSVIPALILLLIPLAYIYIRVGLYYIRTSRALKRIDSVMRSPIFSHFSETLNGVTTIRAFNEIPRFTAESSRRFDVSNRATYFLVVSNLWLSIRIQSLSAFVVGCAAALIIMTGINAGLAGLCLNFTLQLTDNLISISWMEMAMNSVGECA</sequence>
<organism evidence="12 13">
    <name type="scientific">Physocladia obscura</name>
    <dbReference type="NCBI Taxonomy" id="109957"/>
    <lineage>
        <taxon>Eukaryota</taxon>
        <taxon>Fungi</taxon>
        <taxon>Fungi incertae sedis</taxon>
        <taxon>Chytridiomycota</taxon>
        <taxon>Chytridiomycota incertae sedis</taxon>
        <taxon>Chytridiomycetes</taxon>
        <taxon>Chytridiales</taxon>
        <taxon>Chytriomycetaceae</taxon>
        <taxon>Physocladia</taxon>
    </lineage>
</organism>
<evidence type="ECO:0000256" key="5">
    <source>
        <dbReference type="ARBA" id="ARBA00022741"/>
    </source>
</evidence>
<proteinExistence type="predicted"/>
<dbReference type="PROSITE" id="PS00211">
    <property type="entry name" value="ABC_TRANSPORTER_1"/>
    <property type="match status" value="1"/>
</dbReference>
<feature type="transmembrane region" description="Helical" evidence="9">
    <location>
        <begin position="478"/>
        <end position="499"/>
    </location>
</feature>
<dbReference type="EMBL" id="JADGJH010002910">
    <property type="protein sequence ID" value="KAJ3094120.1"/>
    <property type="molecule type" value="Genomic_DNA"/>
</dbReference>
<dbReference type="GO" id="GO:0016020">
    <property type="term" value="C:membrane"/>
    <property type="evidence" value="ECO:0007669"/>
    <property type="project" value="UniProtKB-SubCell"/>
</dbReference>
<gene>
    <name evidence="12" type="ORF">HK100_006272</name>
</gene>
<evidence type="ECO:0000256" key="1">
    <source>
        <dbReference type="ARBA" id="ARBA00004370"/>
    </source>
</evidence>
<evidence type="ECO:0000256" key="9">
    <source>
        <dbReference type="SAM" id="Phobius"/>
    </source>
</evidence>
<dbReference type="InterPro" id="IPR050173">
    <property type="entry name" value="ABC_transporter_C-like"/>
</dbReference>
<keyword evidence="4" id="KW-0677">Repeat</keyword>
<dbReference type="InterPro" id="IPR036640">
    <property type="entry name" value="ABC1_TM_sf"/>
</dbReference>
<evidence type="ECO:0000313" key="12">
    <source>
        <dbReference type="EMBL" id="KAJ3094120.1"/>
    </source>
</evidence>
<keyword evidence="7 9" id="KW-1133">Transmembrane helix</keyword>
<feature type="domain" description="ABC transmembrane type-1" evidence="11">
    <location>
        <begin position="319"/>
        <end position="619"/>
    </location>
</feature>
<reference evidence="12" key="1">
    <citation type="submission" date="2020-05" db="EMBL/GenBank/DDBJ databases">
        <title>Phylogenomic resolution of chytrid fungi.</title>
        <authorList>
            <person name="Stajich J.E."/>
            <person name="Amses K."/>
            <person name="Simmons R."/>
            <person name="Seto K."/>
            <person name="Myers J."/>
            <person name="Bonds A."/>
            <person name="Quandt C.A."/>
            <person name="Barry K."/>
            <person name="Liu P."/>
            <person name="Grigoriev I."/>
            <person name="Longcore J.E."/>
            <person name="James T.Y."/>
        </authorList>
    </citation>
    <scope>NUCLEOTIDE SEQUENCE</scope>
    <source>
        <strain evidence="12">JEL0513</strain>
    </source>
</reference>
<keyword evidence="5" id="KW-0547">Nucleotide-binding</keyword>
<feature type="transmembrane region" description="Helical" evidence="9">
    <location>
        <begin position="1067"/>
        <end position="1089"/>
    </location>
</feature>
<dbReference type="Pfam" id="PF00664">
    <property type="entry name" value="ABC_membrane"/>
    <property type="match status" value="2"/>
</dbReference>
<protein>
    <submittedName>
        <fullName evidence="12">Uncharacterized protein</fullName>
    </submittedName>
</protein>
<dbReference type="PANTHER" id="PTHR24223">
    <property type="entry name" value="ATP-BINDING CASSETTE SUB-FAMILY C"/>
    <property type="match status" value="1"/>
</dbReference>
<evidence type="ECO:0000313" key="13">
    <source>
        <dbReference type="Proteomes" id="UP001211907"/>
    </source>
</evidence>
<feature type="transmembrane region" description="Helical" evidence="9">
    <location>
        <begin position="354"/>
        <end position="373"/>
    </location>
</feature>
<feature type="transmembrane region" description="Helical" evidence="9">
    <location>
        <begin position="200"/>
        <end position="221"/>
    </location>
</feature>
<dbReference type="Gene3D" id="3.40.50.300">
    <property type="entry name" value="P-loop containing nucleotide triphosphate hydrolases"/>
    <property type="match status" value="1"/>
</dbReference>
<keyword evidence="13" id="KW-1185">Reference proteome</keyword>
<feature type="non-terminal residue" evidence="12">
    <location>
        <position position="1312"/>
    </location>
</feature>
<evidence type="ECO:0000256" key="3">
    <source>
        <dbReference type="ARBA" id="ARBA00022692"/>
    </source>
</evidence>
<dbReference type="PROSITE" id="PS50893">
    <property type="entry name" value="ABC_TRANSPORTER_2"/>
    <property type="match status" value="1"/>
</dbReference>
<feature type="transmembrane region" description="Helical" evidence="9">
    <location>
        <begin position="980"/>
        <end position="1002"/>
    </location>
</feature>
<dbReference type="PROSITE" id="PS50929">
    <property type="entry name" value="ABC_TM1F"/>
    <property type="match status" value="2"/>
</dbReference>
<feature type="transmembrane region" description="Helical" evidence="9">
    <location>
        <begin position="1148"/>
        <end position="1180"/>
    </location>
</feature>
<evidence type="ECO:0000256" key="8">
    <source>
        <dbReference type="ARBA" id="ARBA00023136"/>
    </source>
</evidence>
<feature type="transmembrane region" description="Helical" evidence="9">
    <location>
        <begin position="1259"/>
        <end position="1285"/>
    </location>
</feature>
<evidence type="ECO:0000259" key="11">
    <source>
        <dbReference type="PROSITE" id="PS50929"/>
    </source>
</evidence>
<name>A0AAD5SSQ6_9FUNG</name>
<dbReference type="GO" id="GO:0140359">
    <property type="term" value="F:ABC-type transporter activity"/>
    <property type="evidence" value="ECO:0007669"/>
    <property type="project" value="InterPro"/>
</dbReference>
<dbReference type="InterPro" id="IPR017871">
    <property type="entry name" value="ABC_transporter-like_CS"/>
</dbReference>
<keyword evidence="2" id="KW-0813">Transport</keyword>
<evidence type="ECO:0000256" key="4">
    <source>
        <dbReference type="ARBA" id="ARBA00022737"/>
    </source>
</evidence>
<dbReference type="GO" id="GO:0016887">
    <property type="term" value="F:ATP hydrolysis activity"/>
    <property type="evidence" value="ECO:0007669"/>
    <property type="project" value="InterPro"/>
</dbReference>
<dbReference type="SUPFAM" id="SSF90123">
    <property type="entry name" value="ABC transporter transmembrane region"/>
    <property type="match status" value="2"/>
</dbReference>
<dbReference type="InterPro" id="IPR003439">
    <property type="entry name" value="ABC_transporter-like_ATP-bd"/>
</dbReference>
<feature type="transmembrane region" description="Helical" evidence="9">
    <location>
        <begin position="128"/>
        <end position="146"/>
    </location>
</feature>
<comment type="subcellular location">
    <subcellularLocation>
        <location evidence="1">Membrane</location>
    </subcellularLocation>
</comment>
<feature type="domain" description="ABC transmembrane type-1" evidence="11">
    <location>
        <begin position="1005"/>
        <end position="1301"/>
    </location>
</feature>
<dbReference type="CDD" id="cd18596">
    <property type="entry name" value="ABC_6TM_VMR1_D1_like"/>
    <property type="match status" value="1"/>
</dbReference>
<dbReference type="InterPro" id="IPR011527">
    <property type="entry name" value="ABC1_TM_dom"/>
</dbReference>
<dbReference type="Pfam" id="PF00005">
    <property type="entry name" value="ABC_tran"/>
    <property type="match status" value="1"/>
</dbReference>
<dbReference type="SUPFAM" id="SSF52540">
    <property type="entry name" value="P-loop containing nucleoside triphosphate hydrolases"/>
    <property type="match status" value="1"/>
</dbReference>
<feature type="transmembrane region" description="Helical" evidence="9">
    <location>
        <begin position="27"/>
        <end position="47"/>
    </location>
</feature>
<dbReference type="SMART" id="SM00382">
    <property type="entry name" value="AAA"/>
    <property type="match status" value="1"/>
</dbReference>
<accession>A0AAD5SSQ6</accession>
<evidence type="ECO:0000256" key="6">
    <source>
        <dbReference type="ARBA" id="ARBA00022840"/>
    </source>
</evidence>
<feature type="transmembrane region" description="Helical" evidence="9">
    <location>
        <begin position="167"/>
        <end position="188"/>
    </location>
</feature>
<keyword evidence="8 9" id="KW-0472">Membrane</keyword>